<protein>
    <submittedName>
        <fullName evidence="1">Uncharacterized protein</fullName>
    </submittedName>
</protein>
<evidence type="ECO:0000313" key="1">
    <source>
        <dbReference type="EnsemblPlants" id="OPUNC02G06130.1"/>
    </source>
</evidence>
<organism evidence="1">
    <name type="scientific">Oryza punctata</name>
    <name type="common">Red rice</name>
    <dbReference type="NCBI Taxonomy" id="4537"/>
    <lineage>
        <taxon>Eukaryota</taxon>
        <taxon>Viridiplantae</taxon>
        <taxon>Streptophyta</taxon>
        <taxon>Embryophyta</taxon>
        <taxon>Tracheophyta</taxon>
        <taxon>Spermatophyta</taxon>
        <taxon>Magnoliopsida</taxon>
        <taxon>Liliopsida</taxon>
        <taxon>Poales</taxon>
        <taxon>Poaceae</taxon>
        <taxon>BOP clade</taxon>
        <taxon>Oryzoideae</taxon>
        <taxon>Oryzeae</taxon>
        <taxon>Oryzinae</taxon>
        <taxon>Oryza</taxon>
    </lineage>
</organism>
<dbReference type="Gramene" id="OPUNC02G06130.1">
    <property type="protein sequence ID" value="OPUNC02G06130.1"/>
    <property type="gene ID" value="OPUNC02G06130"/>
</dbReference>
<dbReference type="Proteomes" id="UP000026962">
    <property type="component" value="Chromosome 2"/>
</dbReference>
<proteinExistence type="predicted"/>
<dbReference type="HOGENOM" id="CLU_2501840_0_0_1"/>
<reference evidence="1" key="1">
    <citation type="submission" date="2015-04" db="UniProtKB">
        <authorList>
            <consortium name="EnsemblPlants"/>
        </authorList>
    </citation>
    <scope>IDENTIFICATION</scope>
</reference>
<reference evidence="1" key="2">
    <citation type="submission" date="2018-05" db="EMBL/GenBank/DDBJ databases">
        <title>OpunRS2 (Oryza punctata Reference Sequence Version 2).</title>
        <authorList>
            <person name="Zhang J."/>
            <person name="Kudrna D."/>
            <person name="Lee S."/>
            <person name="Talag J."/>
            <person name="Welchert J."/>
            <person name="Wing R.A."/>
        </authorList>
    </citation>
    <scope>NUCLEOTIDE SEQUENCE [LARGE SCALE GENOMIC DNA]</scope>
</reference>
<dbReference type="AlphaFoldDB" id="A0A0E0JWP2"/>
<name>A0A0E0JWP2_ORYPU</name>
<keyword evidence="2" id="KW-1185">Reference proteome</keyword>
<sequence length="86" mass="9317">MWAIVELDPRVSDSKANCMKSKGMEGKGCDASHTTGHVAEVEWGQVTWGMFGGTQPMRWGPLVGDRGEGVRRMGCVCGRLTESGMQ</sequence>
<dbReference type="EnsemblPlants" id="OPUNC02G06130.1">
    <property type="protein sequence ID" value="OPUNC02G06130.1"/>
    <property type="gene ID" value="OPUNC02G06130"/>
</dbReference>
<accession>A0A0E0JWP2</accession>
<evidence type="ECO:0000313" key="2">
    <source>
        <dbReference type="Proteomes" id="UP000026962"/>
    </source>
</evidence>